<keyword evidence="1" id="KW-0812">Transmembrane</keyword>
<dbReference type="RefSeq" id="WP_119397544.1">
    <property type="nucleotide sequence ID" value="NZ_QWJJ01000002.1"/>
</dbReference>
<dbReference type="Pfam" id="PF00990">
    <property type="entry name" value="GGDEF"/>
    <property type="match status" value="1"/>
</dbReference>
<dbReference type="PANTHER" id="PTHR44757:SF2">
    <property type="entry name" value="BIOFILM ARCHITECTURE MAINTENANCE PROTEIN MBAA"/>
    <property type="match status" value="1"/>
</dbReference>
<gene>
    <name evidence="4" type="ORF">DL237_03035</name>
</gene>
<dbReference type="SMART" id="SM00267">
    <property type="entry name" value="GGDEF"/>
    <property type="match status" value="1"/>
</dbReference>
<dbReference type="InterPro" id="IPR035919">
    <property type="entry name" value="EAL_sf"/>
</dbReference>
<dbReference type="Gene3D" id="3.30.70.270">
    <property type="match status" value="1"/>
</dbReference>
<dbReference type="PANTHER" id="PTHR44757">
    <property type="entry name" value="DIGUANYLATE CYCLASE DGCP"/>
    <property type="match status" value="1"/>
</dbReference>
<dbReference type="InterPro" id="IPR043128">
    <property type="entry name" value="Rev_trsase/Diguanyl_cyclase"/>
</dbReference>
<dbReference type="SUPFAM" id="SSF141868">
    <property type="entry name" value="EAL domain-like"/>
    <property type="match status" value="1"/>
</dbReference>
<proteinExistence type="predicted"/>
<comment type="caution">
    <text evidence="4">The sequence shown here is derived from an EMBL/GenBank/DDBJ whole genome shotgun (WGS) entry which is preliminary data.</text>
</comment>
<dbReference type="Pfam" id="PF00563">
    <property type="entry name" value="EAL"/>
    <property type="match status" value="1"/>
</dbReference>
<dbReference type="InterPro" id="IPR001633">
    <property type="entry name" value="EAL_dom"/>
</dbReference>
<sequence>MSASRLHADLKSLSVRPRKEDLEHLIRYTPTGCALSAIVAAIVLIAIWPVAGGPVLGVWAAYTLGLNIWVFARSVRGSRRVYRVTARSLMKLRIFAILLALPWAALTLLAFGLWDNHQLARVVSSFSAVGMAAGGAFMLYRVLWSALLFLVTILGAVVVAVLISDVQGGWSIAAFSVVYCVFLSDFAINFARLDWSRNDALDALTSTVGKLEKANTRISELAYADSVTGLSNRTSFQFALQEMLDTVAPIDADGPVKSGVEGGFALLLMDLDRFKNVNDTLGHITGDDLLAAVGQRLVEICPAPDIVARLSGDEFAVLCHTPKCDLPVLMQRIVVAMAQPFRVNDISIHTAISVGAALCPDDARDPERLMGMADLALRDAKNEGHAQYCIYSPALGQSFEEANHLADEVRIALRNGDLSMRYQPKFRLTDGKMSGAEALIRWYHADMGFVSPDRFLPIAAERGLMLDVTTAVFDMVLNDMMAWRAAGISFGPVAINLHANDLKSPDVLLSHLERALGLGFGPEHLILEITEGCFSERNPEAAIALLQQISDMGFELSLDDFGTGYAALSHLRTLPVSEIKIDRSFVAEINQSERDHTIVAATLSIARSANLRTVVEGVETLDQVRTLQALGADYGQGYYWTPALSAPDLQRMALKGPRPDEPRH</sequence>
<feature type="transmembrane region" description="Helical" evidence="1">
    <location>
        <begin position="170"/>
        <end position="188"/>
    </location>
</feature>
<keyword evidence="1" id="KW-0472">Membrane</keyword>
<evidence type="ECO:0000313" key="5">
    <source>
        <dbReference type="Proteomes" id="UP000265848"/>
    </source>
</evidence>
<dbReference type="Gene3D" id="3.20.20.450">
    <property type="entry name" value="EAL domain"/>
    <property type="match status" value="1"/>
</dbReference>
<feature type="transmembrane region" description="Helical" evidence="1">
    <location>
        <begin position="25"/>
        <end position="48"/>
    </location>
</feature>
<feature type="transmembrane region" description="Helical" evidence="1">
    <location>
        <begin position="147"/>
        <end position="164"/>
    </location>
</feature>
<evidence type="ECO:0000259" key="2">
    <source>
        <dbReference type="PROSITE" id="PS50883"/>
    </source>
</evidence>
<evidence type="ECO:0000313" key="4">
    <source>
        <dbReference type="EMBL" id="RII40305.1"/>
    </source>
</evidence>
<keyword evidence="5" id="KW-1185">Reference proteome</keyword>
<dbReference type="SMART" id="SM00052">
    <property type="entry name" value="EAL"/>
    <property type="match status" value="1"/>
</dbReference>
<feature type="transmembrane region" description="Helical" evidence="1">
    <location>
        <begin position="92"/>
        <end position="113"/>
    </location>
</feature>
<dbReference type="InterPro" id="IPR000160">
    <property type="entry name" value="GGDEF_dom"/>
</dbReference>
<feature type="transmembrane region" description="Helical" evidence="1">
    <location>
        <begin position="54"/>
        <end position="72"/>
    </location>
</feature>
<dbReference type="EMBL" id="QWJJ01000002">
    <property type="protein sequence ID" value="RII40305.1"/>
    <property type="molecule type" value="Genomic_DNA"/>
</dbReference>
<feature type="domain" description="EAL" evidence="2">
    <location>
        <begin position="402"/>
        <end position="657"/>
    </location>
</feature>
<dbReference type="Proteomes" id="UP000265848">
    <property type="component" value="Unassembled WGS sequence"/>
</dbReference>
<dbReference type="SUPFAM" id="SSF55073">
    <property type="entry name" value="Nucleotide cyclase"/>
    <property type="match status" value="1"/>
</dbReference>
<dbReference type="AlphaFoldDB" id="A0A399J4K2"/>
<dbReference type="InterPro" id="IPR052155">
    <property type="entry name" value="Biofilm_reg_signaling"/>
</dbReference>
<dbReference type="OrthoDB" id="9814202at2"/>
<keyword evidence="1" id="KW-1133">Transmembrane helix</keyword>
<name>A0A399J4K2_9RHOB</name>
<feature type="domain" description="GGDEF" evidence="3">
    <location>
        <begin position="262"/>
        <end position="393"/>
    </location>
</feature>
<protein>
    <submittedName>
        <fullName evidence="4">EAL domain-containing protein</fullName>
    </submittedName>
</protein>
<dbReference type="NCBIfam" id="TIGR00254">
    <property type="entry name" value="GGDEF"/>
    <property type="match status" value="1"/>
</dbReference>
<dbReference type="PROSITE" id="PS50887">
    <property type="entry name" value="GGDEF"/>
    <property type="match status" value="1"/>
</dbReference>
<dbReference type="PROSITE" id="PS50883">
    <property type="entry name" value="EAL"/>
    <property type="match status" value="1"/>
</dbReference>
<dbReference type="CDD" id="cd01948">
    <property type="entry name" value="EAL"/>
    <property type="match status" value="1"/>
</dbReference>
<dbReference type="CDD" id="cd01949">
    <property type="entry name" value="GGDEF"/>
    <property type="match status" value="1"/>
</dbReference>
<evidence type="ECO:0000259" key="3">
    <source>
        <dbReference type="PROSITE" id="PS50887"/>
    </source>
</evidence>
<dbReference type="InterPro" id="IPR029787">
    <property type="entry name" value="Nucleotide_cyclase"/>
</dbReference>
<evidence type="ECO:0000256" key="1">
    <source>
        <dbReference type="SAM" id="Phobius"/>
    </source>
</evidence>
<organism evidence="4 5">
    <name type="scientific">Pseudooceanicola sediminis</name>
    <dbReference type="NCBI Taxonomy" id="2211117"/>
    <lineage>
        <taxon>Bacteria</taxon>
        <taxon>Pseudomonadati</taxon>
        <taxon>Pseudomonadota</taxon>
        <taxon>Alphaproteobacteria</taxon>
        <taxon>Rhodobacterales</taxon>
        <taxon>Paracoccaceae</taxon>
        <taxon>Pseudooceanicola</taxon>
    </lineage>
</organism>
<accession>A0A399J4K2</accession>
<reference evidence="4 5" key="1">
    <citation type="submission" date="2018-08" db="EMBL/GenBank/DDBJ databases">
        <title>Pseudooceanicola sediminis CY03 in the family Rhodobacteracea.</title>
        <authorList>
            <person name="Zhang Y.-J."/>
        </authorList>
    </citation>
    <scope>NUCLEOTIDE SEQUENCE [LARGE SCALE GENOMIC DNA]</scope>
    <source>
        <strain evidence="4 5">CY03</strain>
    </source>
</reference>